<gene>
    <name evidence="1" type="ORF">DSPE1174_LOCUS19183</name>
</gene>
<sequence>MSRAQRLDVPHDLSPLREKFLKALKSSAKDACTLSAEADKAFRKEKTFLKKSRAARNLNLHEDAVSVLEMVQREVTDGGGSNRGIGSVNFSDEIEAIDERMDYCEEFVPAGGDGESSSEDEGV</sequence>
<organism evidence="1">
    <name type="scientific">Octactis speculum</name>
    <dbReference type="NCBI Taxonomy" id="3111310"/>
    <lineage>
        <taxon>Eukaryota</taxon>
        <taxon>Sar</taxon>
        <taxon>Stramenopiles</taxon>
        <taxon>Ochrophyta</taxon>
        <taxon>Dictyochophyceae</taxon>
        <taxon>Dictyochales</taxon>
        <taxon>Dictyochaceae</taxon>
        <taxon>Octactis</taxon>
    </lineage>
</organism>
<protein>
    <submittedName>
        <fullName evidence="1">Uncharacterized protein</fullName>
    </submittedName>
</protein>
<name>A0A7S2D498_9STRA</name>
<accession>A0A7S2D498</accession>
<reference evidence="1" key="1">
    <citation type="submission" date="2021-01" db="EMBL/GenBank/DDBJ databases">
        <authorList>
            <person name="Corre E."/>
            <person name="Pelletier E."/>
            <person name="Niang G."/>
            <person name="Scheremetjew M."/>
            <person name="Finn R."/>
            <person name="Kale V."/>
            <person name="Holt S."/>
            <person name="Cochrane G."/>
            <person name="Meng A."/>
            <person name="Brown T."/>
            <person name="Cohen L."/>
        </authorList>
    </citation>
    <scope>NUCLEOTIDE SEQUENCE</scope>
    <source>
        <strain evidence="1">CCMP1381</strain>
    </source>
</reference>
<dbReference type="EMBL" id="HBGS01036965">
    <property type="protein sequence ID" value="CAD9443796.1"/>
    <property type="molecule type" value="Transcribed_RNA"/>
</dbReference>
<evidence type="ECO:0000313" key="1">
    <source>
        <dbReference type="EMBL" id="CAD9443796.1"/>
    </source>
</evidence>
<proteinExistence type="predicted"/>
<dbReference type="AlphaFoldDB" id="A0A7S2D498"/>